<evidence type="ECO:0000313" key="2">
    <source>
        <dbReference type="Proteomes" id="UP000298663"/>
    </source>
</evidence>
<proteinExistence type="predicted"/>
<organism evidence="1 2">
    <name type="scientific">Steinernema carpocapsae</name>
    <name type="common">Entomopathogenic nematode</name>
    <dbReference type="NCBI Taxonomy" id="34508"/>
    <lineage>
        <taxon>Eukaryota</taxon>
        <taxon>Metazoa</taxon>
        <taxon>Ecdysozoa</taxon>
        <taxon>Nematoda</taxon>
        <taxon>Chromadorea</taxon>
        <taxon>Rhabditida</taxon>
        <taxon>Tylenchina</taxon>
        <taxon>Panagrolaimomorpha</taxon>
        <taxon>Strongyloidoidea</taxon>
        <taxon>Steinernematidae</taxon>
        <taxon>Steinernema</taxon>
    </lineage>
</organism>
<dbReference type="AlphaFoldDB" id="A0A4V6I8U3"/>
<sequence length="71" mass="8312">MKAMLDRILESRTKFIGKKVSVSTEEPFYIGIAKVPHYARFPADRSRWFVHGLRRLLPRAQRVQGGFIAFY</sequence>
<name>A0A4V6I8U3_STECR</name>
<reference evidence="1 2" key="1">
    <citation type="journal article" date="2015" name="Genome Biol.">
        <title>Comparative genomics of Steinernema reveals deeply conserved gene regulatory networks.</title>
        <authorList>
            <person name="Dillman A.R."/>
            <person name="Macchietto M."/>
            <person name="Porter C.F."/>
            <person name="Rogers A."/>
            <person name="Williams B."/>
            <person name="Antoshechkin I."/>
            <person name="Lee M.M."/>
            <person name="Goodwin Z."/>
            <person name="Lu X."/>
            <person name="Lewis E.E."/>
            <person name="Goodrich-Blair H."/>
            <person name="Stock S.P."/>
            <person name="Adams B.J."/>
            <person name="Sternberg P.W."/>
            <person name="Mortazavi A."/>
        </authorList>
    </citation>
    <scope>NUCLEOTIDE SEQUENCE [LARGE SCALE GENOMIC DNA]</scope>
    <source>
        <strain evidence="1 2">ALL</strain>
    </source>
</reference>
<keyword evidence="2" id="KW-1185">Reference proteome</keyword>
<accession>A0A4V6I8U3</accession>
<protein>
    <submittedName>
        <fullName evidence="1">Uncharacterized protein</fullName>
    </submittedName>
</protein>
<dbReference type="Proteomes" id="UP000298663">
    <property type="component" value="Chromosome X"/>
</dbReference>
<evidence type="ECO:0000313" key="1">
    <source>
        <dbReference type="EMBL" id="TMS40143.1"/>
    </source>
</evidence>
<gene>
    <name evidence="1" type="ORF">L596_006562</name>
</gene>
<reference evidence="1 2" key="2">
    <citation type="journal article" date="2019" name="G3 (Bethesda)">
        <title>Hybrid Assembly of the Genome of the Entomopathogenic Nematode Steinernema carpocapsae Identifies the X-Chromosome.</title>
        <authorList>
            <person name="Serra L."/>
            <person name="Macchietto M."/>
            <person name="Macias-Munoz A."/>
            <person name="McGill C.J."/>
            <person name="Rodriguez I.M."/>
            <person name="Rodriguez B."/>
            <person name="Murad R."/>
            <person name="Mortazavi A."/>
        </authorList>
    </citation>
    <scope>NUCLEOTIDE SEQUENCE [LARGE SCALE GENOMIC DNA]</scope>
    <source>
        <strain evidence="1 2">ALL</strain>
    </source>
</reference>
<dbReference type="EMBL" id="CM016762">
    <property type="protein sequence ID" value="TMS40143.1"/>
    <property type="molecule type" value="Genomic_DNA"/>
</dbReference>